<dbReference type="Pfam" id="PF14226">
    <property type="entry name" value="DIOX_N"/>
    <property type="match status" value="1"/>
</dbReference>
<keyword evidence="5" id="KW-1133">Transmembrane helix</keyword>
<evidence type="ECO:0000256" key="1">
    <source>
        <dbReference type="ARBA" id="ARBA00008056"/>
    </source>
</evidence>
<evidence type="ECO:0000256" key="5">
    <source>
        <dbReference type="SAM" id="Phobius"/>
    </source>
</evidence>
<keyword evidence="5" id="KW-0812">Transmembrane</keyword>
<dbReference type="InterPro" id="IPR027443">
    <property type="entry name" value="IPNS-like_sf"/>
</dbReference>
<dbReference type="InterPro" id="IPR026992">
    <property type="entry name" value="DIOX_N"/>
</dbReference>
<reference evidence="8" key="1">
    <citation type="journal article" date="2015" name="PLoS ONE">
        <title>Occurrence of Isopenicillin-N-Synthase Homologs in Bioluminescent Ctenophores and Implications for Coelenterazine Biosynthesis.</title>
        <authorList>
            <person name="Francis W.R."/>
            <person name="Shaner N.C."/>
            <person name="Christianson L.M."/>
            <person name="Powers M.L."/>
            <person name="Haddock S.H."/>
        </authorList>
    </citation>
    <scope>NUCLEOTIDE SEQUENCE</scope>
</reference>
<feature type="domain" description="Isopenicillin N synthase-like Fe(2+) 2OG dioxygenase" evidence="6">
    <location>
        <begin position="242"/>
        <end position="316"/>
    </location>
</feature>
<comment type="similarity">
    <text evidence="1">Belongs to the iron/ascorbate-dependent oxidoreductase family.</text>
</comment>
<name>A0A0A0RVW6_9METZ</name>
<keyword evidence="3" id="KW-0560">Oxidoreductase</keyword>
<evidence type="ECO:0000256" key="3">
    <source>
        <dbReference type="ARBA" id="ARBA00023002"/>
    </source>
</evidence>
<dbReference type="GO" id="GO:0016491">
    <property type="term" value="F:oxidoreductase activity"/>
    <property type="evidence" value="ECO:0007669"/>
    <property type="project" value="UniProtKB-KW"/>
</dbReference>
<keyword evidence="2" id="KW-0479">Metal-binding</keyword>
<accession>A0A0A0RVW6</accession>
<evidence type="ECO:0000259" key="7">
    <source>
        <dbReference type="Pfam" id="PF14226"/>
    </source>
</evidence>
<dbReference type="AlphaFoldDB" id="A0A0A0RVW6"/>
<dbReference type="Gene3D" id="2.60.120.330">
    <property type="entry name" value="B-lactam Antibiotic, Isopenicillin N Synthase, Chain"/>
    <property type="match status" value="1"/>
</dbReference>
<dbReference type="Pfam" id="PF03171">
    <property type="entry name" value="2OG-FeII_Oxy"/>
    <property type="match status" value="1"/>
</dbReference>
<proteinExistence type="evidence at transcript level"/>
<dbReference type="PANTHER" id="PTHR10209">
    <property type="entry name" value="OXIDOREDUCTASE, 2OG-FE II OXYGENASE FAMILY PROTEIN"/>
    <property type="match status" value="1"/>
</dbReference>
<dbReference type="SUPFAM" id="SSF51197">
    <property type="entry name" value="Clavaminate synthase-like"/>
    <property type="match status" value="1"/>
</dbReference>
<feature type="domain" description="Non-haem dioxygenase N-terminal" evidence="7">
    <location>
        <begin position="57"/>
        <end position="161"/>
    </location>
</feature>
<evidence type="ECO:0000259" key="6">
    <source>
        <dbReference type="Pfam" id="PF03171"/>
    </source>
</evidence>
<protein>
    <submittedName>
        <fullName evidence="8">Putative isopenicillin-n-synthase</fullName>
    </submittedName>
</protein>
<dbReference type="GO" id="GO:0046872">
    <property type="term" value="F:metal ion binding"/>
    <property type="evidence" value="ECO:0007669"/>
    <property type="project" value="UniProtKB-KW"/>
</dbReference>
<dbReference type="InterPro" id="IPR044861">
    <property type="entry name" value="IPNS-like_FE2OG_OXY"/>
</dbReference>
<sequence length="363" mass="41459">MVTYKYGNVLSLLTVLVGFAAVYIHLWHSNGYEHPLSKVAVISYLDLLANDTPTDGRVLHSMQEYGFFYVDNIPEYSADEELFYLKQFYSLPDEEKMKLAVKKHREENSNVYRGYGPLMEVGTQYKEVFNMGPHENQPSSEGDTVLEQLKMISKEPNVWPQTGNETFNKEFKRILKDGLDIRLNIARSVIRSIGRSFGHPELIDRFTEAEFSTLGLRRYPIRETTNEKMNSAFDNVTLSELEHEDSTVTVLATFNNTGLQALYQGKYLDVPPSGNGFIINVGTLIADIVDNGVQAVTHRVKQVDYVRHSIPCFFNPSFDADISKSITGRLTKAGEKYNLFGEWMRDYLPVVEPALLKEKFTQY</sequence>
<organism evidence="8">
    <name type="scientific">Haeckelia rubra</name>
    <dbReference type="NCBI Taxonomy" id="2936821"/>
    <lineage>
        <taxon>Eukaryota</taxon>
        <taxon>Metazoa</taxon>
        <taxon>Ctenophora</taxon>
        <taxon>Tentaculata</taxon>
        <taxon>Cydippida</taxon>
        <taxon>Haeckeliidae</taxon>
        <taxon>Haeckelia</taxon>
    </lineage>
</organism>
<feature type="transmembrane region" description="Helical" evidence="5">
    <location>
        <begin position="6"/>
        <end position="26"/>
    </location>
</feature>
<evidence type="ECO:0000256" key="4">
    <source>
        <dbReference type="ARBA" id="ARBA00023004"/>
    </source>
</evidence>
<dbReference type="EMBL" id="KM233824">
    <property type="protein sequence ID" value="AIW06474.1"/>
    <property type="molecule type" value="mRNA"/>
</dbReference>
<keyword evidence="4" id="KW-0408">Iron</keyword>
<evidence type="ECO:0000256" key="2">
    <source>
        <dbReference type="ARBA" id="ARBA00022723"/>
    </source>
</evidence>
<keyword evidence="5" id="KW-0472">Membrane</keyword>
<dbReference type="PRINTS" id="PR00682">
    <property type="entry name" value="IPNSYNTHASE"/>
</dbReference>
<dbReference type="PANTHER" id="PTHR10209:SF881">
    <property type="entry name" value="FI07970P-RELATED"/>
    <property type="match status" value="1"/>
</dbReference>
<evidence type="ECO:0000313" key="8">
    <source>
        <dbReference type="EMBL" id="AIW06474.1"/>
    </source>
</evidence>